<evidence type="ECO:0000313" key="3">
    <source>
        <dbReference type="Proteomes" id="UP000489351"/>
    </source>
</evidence>
<keyword evidence="3" id="KW-1185">Reference proteome</keyword>
<keyword evidence="1" id="KW-1133">Transmembrane helix</keyword>
<evidence type="ECO:0000256" key="1">
    <source>
        <dbReference type="SAM" id="Phobius"/>
    </source>
</evidence>
<comment type="caution">
    <text evidence="2">The sequence shown here is derived from an EMBL/GenBank/DDBJ whole genome shotgun (WGS) entry which is preliminary data.</text>
</comment>
<feature type="transmembrane region" description="Helical" evidence="1">
    <location>
        <begin position="7"/>
        <end position="24"/>
    </location>
</feature>
<protein>
    <submittedName>
        <fullName evidence="2">Uncharacterized protein</fullName>
    </submittedName>
</protein>
<keyword evidence="1" id="KW-0472">Membrane</keyword>
<dbReference type="PROSITE" id="PS51257">
    <property type="entry name" value="PROKAR_LIPOPROTEIN"/>
    <property type="match status" value="1"/>
</dbReference>
<feature type="transmembrane region" description="Helical" evidence="1">
    <location>
        <begin position="122"/>
        <end position="143"/>
    </location>
</feature>
<proteinExistence type="predicted"/>
<gene>
    <name evidence="2" type="ORF">GJ685_10030</name>
</gene>
<feature type="transmembrane region" description="Helical" evidence="1">
    <location>
        <begin position="67"/>
        <end position="85"/>
    </location>
</feature>
<dbReference type="EMBL" id="WUBZ01000147">
    <property type="protein sequence ID" value="MWV55377.1"/>
    <property type="molecule type" value="Genomic_DNA"/>
</dbReference>
<reference evidence="2 3" key="1">
    <citation type="submission" date="2019-11" db="EMBL/GenBank/DDBJ databases">
        <title>Green- and brown-colored morphotypes of Chlorobia in the stratified aquatic ecosystems of Kandalaksha Gulf (White Sea): A model for study of the accessory genome evolution.</title>
        <authorList>
            <person name="Grouzdev D.S."/>
        </authorList>
    </citation>
    <scope>NUCLEOTIDE SEQUENCE [LARGE SCALE GENOMIC DNA]</scope>
    <source>
        <strain evidence="2 3">ZM</strain>
    </source>
</reference>
<keyword evidence="1" id="KW-0812">Transmembrane</keyword>
<feature type="transmembrane region" description="Helical" evidence="1">
    <location>
        <begin position="164"/>
        <end position="183"/>
    </location>
</feature>
<dbReference type="Proteomes" id="UP000489351">
    <property type="component" value="Unassembled WGS sequence"/>
</dbReference>
<feature type="transmembrane region" description="Helical" evidence="1">
    <location>
        <begin position="44"/>
        <end position="60"/>
    </location>
</feature>
<dbReference type="RefSeq" id="WP_160460460.1">
    <property type="nucleotide sequence ID" value="NZ_WUBZ01000147.1"/>
</dbReference>
<organism evidence="2 3">
    <name type="scientific">Chlorobium phaeovibrioides</name>
    <dbReference type="NCBI Taxonomy" id="1094"/>
    <lineage>
        <taxon>Bacteria</taxon>
        <taxon>Pseudomonadati</taxon>
        <taxon>Chlorobiota</taxon>
        <taxon>Chlorobiia</taxon>
        <taxon>Chlorobiales</taxon>
        <taxon>Chlorobiaceae</taxon>
        <taxon>Chlorobium/Pelodictyon group</taxon>
        <taxon>Chlorobium</taxon>
    </lineage>
</organism>
<evidence type="ECO:0000313" key="2">
    <source>
        <dbReference type="EMBL" id="MWV55377.1"/>
    </source>
</evidence>
<name>A0ABW9US46_CHLPH</name>
<accession>A0ABW9US46</accession>
<sequence>MQQKRIFIWILAGSIACSLGVYYADPGTIDYFIEEDGLIENLTALFYMLTAVTAVSLVTRRRGSLPYLMVIAAIGLLGMLDELSFGERFFHLSMPKIGVWKVDGVHDLFYVAYKSMKNFSRAYGYIFYPVLVVAVSALLWLGVQFRSRIATSIGYYGHRDFFQLFYAACGLVLFALLVDIHLFKGEVAFLLEEIIELNSAFALIASCFALPKHSEAS</sequence>